<sequence>MGRVKLEIKKIENPTNRQVTYSKRRNGLIKKAYELSVLCDIDIAVIMFSPSGKLTQFCKNDRIEDVITRFANTPLHERTKRKFENLEYLNKAIRKLNIERELEAQQPRLGYGDHSLEVEELQATLKKVLLEKQFFEQKARLFQGEESINSLNSVSQLVAIEKELEQALVKVRERKAELAQDEAQLMMRQQNMLQHGSYSGIYGSCPASMSMINASQIRESGGNSESTASFYQSASQGQPMPLAAANGSQLELRGGEGESSTNFFHQAKSEEGGGGGGGGGGQYFQGAAQGQLVALSGHGSQLELRGGGGDSEANSGFYGGLQQQQQQAQQQQQQIPSSQVDLRQPVASSGISGFRPGMLNQGMRVGPQGLSLESFDDQNYEGPSYYNS</sequence>
<proteinExistence type="predicted"/>
<dbReference type="PANTHER" id="PTHR48019">
    <property type="entry name" value="SERUM RESPONSE FACTOR HOMOLOG"/>
    <property type="match status" value="1"/>
</dbReference>
<dbReference type="SMART" id="SM00432">
    <property type="entry name" value="MADS"/>
    <property type="match status" value="1"/>
</dbReference>
<dbReference type="Pfam" id="PF00319">
    <property type="entry name" value="SRF-TF"/>
    <property type="match status" value="1"/>
</dbReference>
<dbReference type="PROSITE" id="PS00350">
    <property type="entry name" value="MADS_BOX_1"/>
    <property type="match status" value="1"/>
</dbReference>
<dbReference type="FunFam" id="3.40.1810.10:FF:000028">
    <property type="entry name" value="Agamous-like MADS-box protein AGL66 isoform A"/>
    <property type="match status" value="1"/>
</dbReference>
<dbReference type="CDD" id="cd00265">
    <property type="entry name" value="MADS_MEF2_like"/>
    <property type="match status" value="1"/>
</dbReference>
<dbReference type="Proteomes" id="UP001605036">
    <property type="component" value="Unassembled WGS sequence"/>
</dbReference>
<feature type="domain" description="MADS-box" evidence="8">
    <location>
        <begin position="1"/>
        <end position="61"/>
    </location>
</feature>
<evidence type="ECO:0000256" key="7">
    <source>
        <dbReference type="SAM" id="MobiDB-lite"/>
    </source>
</evidence>
<dbReference type="AlphaFoldDB" id="A0ABD1YGT6"/>
<dbReference type="InterPro" id="IPR033896">
    <property type="entry name" value="MEF2-like_N"/>
</dbReference>
<comment type="subcellular location">
    <subcellularLocation>
        <location evidence="1">Nucleus</location>
    </subcellularLocation>
</comment>
<keyword evidence="4" id="KW-0804">Transcription</keyword>
<dbReference type="Gene3D" id="3.40.1810.10">
    <property type="entry name" value="Transcription factor, MADS-box"/>
    <property type="match status" value="1"/>
</dbReference>
<dbReference type="PROSITE" id="PS51297">
    <property type="entry name" value="K_BOX"/>
    <property type="match status" value="1"/>
</dbReference>
<evidence type="ECO:0000256" key="4">
    <source>
        <dbReference type="ARBA" id="ARBA00023163"/>
    </source>
</evidence>
<dbReference type="PRINTS" id="PR00404">
    <property type="entry name" value="MADSDOMAIN"/>
</dbReference>
<evidence type="ECO:0000256" key="2">
    <source>
        <dbReference type="ARBA" id="ARBA00023015"/>
    </source>
</evidence>
<keyword evidence="11" id="KW-1185">Reference proteome</keyword>
<keyword evidence="3" id="KW-0238">DNA-binding</keyword>
<evidence type="ECO:0000259" key="8">
    <source>
        <dbReference type="PROSITE" id="PS50066"/>
    </source>
</evidence>
<dbReference type="InterPro" id="IPR036879">
    <property type="entry name" value="TF_MADSbox_sf"/>
</dbReference>
<reference evidence="10 11" key="1">
    <citation type="submission" date="2024-09" db="EMBL/GenBank/DDBJ databases">
        <title>Chromosome-scale assembly of Riccia fluitans.</title>
        <authorList>
            <person name="Paukszto L."/>
            <person name="Sawicki J."/>
            <person name="Karawczyk K."/>
            <person name="Piernik-Szablinska J."/>
            <person name="Szczecinska M."/>
            <person name="Mazdziarz M."/>
        </authorList>
    </citation>
    <scope>NUCLEOTIDE SEQUENCE [LARGE SCALE GENOMIC DNA]</scope>
    <source>
        <strain evidence="10">Rf_01</strain>
        <tissue evidence="10">Aerial parts of the thallus</tissue>
    </source>
</reference>
<feature type="domain" description="K-box" evidence="9">
    <location>
        <begin position="118"/>
        <end position="204"/>
    </location>
</feature>
<dbReference type="InterPro" id="IPR002100">
    <property type="entry name" value="TF_MADSbox"/>
</dbReference>
<feature type="compositionally biased region" description="Polar residues" evidence="7">
    <location>
        <begin position="217"/>
        <end position="238"/>
    </location>
</feature>
<dbReference type="PROSITE" id="PS50066">
    <property type="entry name" value="MADS_BOX_2"/>
    <property type="match status" value="1"/>
</dbReference>
<accession>A0ABD1YGT6</accession>
<feature type="region of interest" description="Disordered" evidence="7">
    <location>
        <begin position="300"/>
        <end position="388"/>
    </location>
</feature>
<dbReference type="GO" id="GO:0003677">
    <property type="term" value="F:DNA binding"/>
    <property type="evidence" value="ECO:0007669"/>
    <property type="project" value="UniProtKB-KW"/>
</dbReference>
<dbReference type="InterPro" id="IPR002487">
    <property type="entry name" value="TF_Kbox"/>
</dbReference>
<dbReference type="InterPro" id="IPR050142">
    <property type="entry name" value="MADS-box/MEF2_TF"/>
</dbReference>
<feature type="compositionally biased region" description="Low complexity" evidence="7">
    <location>
        <begin position="322"/>
        <end position="334"/>
    </location>
</feature>
<protein>
    <submittedName>
        <fullName evidence="10">Uncharacterized protein</fullName>
    </submittedName>
</protein>
<evidence type="ECO:0000313" key="10">
    <source>
        <dbReference type="EMBL" id="KAL2629957.1"/>
    </source>
</evidence>
<organism evidence="10 11">
    <name type="scientific">Riccia fluitans</name>
    <dbReference type="NCBI Taxonomy" id="41844"/>
    <lineage>
        <taxon>Eukaryota</taxon>
        <taxon>Viridiplantae</taxon>
        <taxon>Streptophyta</taxon>
        <taxon>Embryophyta</taxon>
        <taxon>Marchantiophyta</taxon>
        <taxon>Marchantiopsida</taxon>
        <taxon>Marchantiidae</taxon>
        <taxon>Marchantiales</taxon>
        <taxon>Ricciaceae</taxon>
        <taxon>Riccia</taxon>
    </lineage>
</organism>
<evidence type="ECO:0000256" key="3">
    <source>
        <dbReference type="ARBA" id="ARBA00023125"/>
    </source>
</evidence>
<evidence type="ECO:0000256" key="1">
    <source>
        <dbReference type="ARBA" id="ARBA00004123"/>
    </source>
</evidence>
<feature type="region of interest" description="Disordered" evidence="7">
    <location>
        <begin position="217"/>
        <end position="242"/>
    </location>
</feature>
<evidence type="ECO:0000256" key="6">
    <source>
        <dbReference type="SAM" id="Coils"/>
    </source>
</evidence>
<gene>
    <name evidence="10" type="ORF">R1flu_014643</name>
</gene>
<feature type="compositionally biased region" description="Polar residues" evidence="7">
    <location>
        <begin position="335"/>
        <end position="351"/>
    </location>
</feature>
<evidence type="ECO:0000256" key="5">
    <source>
        <dbReference type="ARBA" id="ARBA00023242"/>
    </source>
</evidence>
<evidence type="ECO:0000259" key="9">
    <source>
        <dbReference type="PROSITE" id="PS51297"/>
    </source>
</evidence>
<keyword evidence="2" id="KW-0805">Transcription regulation</keyword>
<keyword evidence="5" id="KW-0539">Nucleus</keyword>
<comment type="caution">
    <text evidence="10">The sequence shown here is derived from an EMBL/GenBank/DDBJ whole genome shotgun (WGS) entry which is preliminary data.</text>
</comment>
<evidence type="ECO:0000313" key="11">
    <source>
        <dbReference type="Proteomes" id="UP001605036"/>
    </source>
</evidence>
<name>A0ABD1YGT6_9MARC</name>
<feature type="coiled-coil region" evidence="6">
    <location>
        <begin position="118"/>
        <end position="184"/>
    </location>
</feature>
<dbReference type="SUPFAM" id="SSF55455">
    <property type="entry name" value="SRF-like"/>
    <property type="match status" value="1"/>
</dbReference>
<dbReference type="GO" id="GO:0005634">
    <property type="term" value="C:nucleus"/>
    <property type="evidence" value="ECO:0007669"/>
    <property type="project" value="UniProtKB-SubCell"/>
</dbReference>
<keyword evidence="6" id="KW-0175">Coiled coil</keyword>
<dbReference type="EMBL" id="JBHFFA010000004">
    <property type="protein sequence ID" value="KAL2629957.1"/>
    <property type="molecule type" value="Genomic_DNA"/>
</dbReference>